<protein>
    <submittedName>
        <fullName evidence="2">ABC transporter substrate-binding protein</fullName>
    </submittedName>
</protein>
<evidence type="ECO:0000313" key="2">
    <source>
        <dbReference type="EMBL" id="RVU39396.1"/>
    </source>
</evidence>
<dbReference type="Pfam" id="PF09084">
    <property type="entry name" value="NMT1"/>
    <property type="match status" value="1"/>
</dbReference>
<comment type="caution">
    <text evidence="2">The sequence shown here is derived from an EMBL/GenBank/DDBJ whole genome shotgun (WGS) entry which is preliminary data.</text>
</comment>
<dbReference type="Proteomes" id="UP000287447">
    <property type="component" value="Unassembled WGS sequence"/>
</dbReference>
<dbReference type="PROSITE" id="PS51318">
    <property type="entry name" value="TAT"/>
    <property type="match status" value="1"/>
</dbReference>
<sequence>MKLTRRDLMKYGGAAGVLLGSGMTTTQALAQSMSVKVAALKTIPAISQFLYDRFDGTGIEVEVVQFNSPTDCKNAVVTRSVDFGGFGIAAAISGAAAGEPLKVIAGLCNGGMAVVAGASSGIDSISDLKGKKVGIWPGSTQEIFTMERLKMEGIAYSEIEPVRVFFSEMHSALASGDIDAYVGAEPGPGISVSTGVGKIVEYPYSTPMGSLNVIFATHPALIEEKPEVVAAMMKVHKDASEFCMTKPKETAEAAVEIFGMKPEAVAVSLPNVELNWELSPELIKRAAIYAEHMKALKQIRDVPNFSDMMDGSFSAALKKDA</sequence>
<dbReference type="Gene3D" id="3.40.190.10">
    <property type="entry name" value="Periplasmic binding protein-like II"/>
    <property type="match status" value="2"/>
</dbReference>
<dbReference type="OrthoDB" id="6522570at2"/>
<dbReference type="InterPro" id="IPR015168">
    <property type="entry name" value="SsuA/THI5"/>
</dbReference>
<dbReference type="EMBL" id="SADE01000001">
    <property type="protein sequence ID" value="RVU39396.1"/>
    <property type="molecule type" value="Genomic_DNA"/>
</dbReference>
<gene>
    <name evidence="2" type="ORF">EOI86_09200</name>
</gene>
<dbReference type="PANTHER" id="PTHR30024">
    <property type="entry name" value="ALIPHATIC SULFONATES-BINDING PROTEIN-RELATED"/>
    <property type="match status" value="1"/>
</dbReference>
<dbReference type="InterPro" id="IPR019546">
    <property type="entry name" value="TAT_signal_bac_arc"/>
</dbReference>
<reference evidence="3" key="1">
    <citation type="submission" date="2019-01" db="EMBL/GenBank/DDBJ databases">
        <title>Gri0909 isolated from a small marine red alga.</title>
        <authorList>
            <person name="Kim J."/>
            <person name="Jeong S.E."/>
            <person name="Jeon C.O."/>
        </authorList>
    </citation>
    <scope>NUCLEOTIDE SEQUENCE [LARGE SCALE GENOMIC DNA]</scope>
    <source>
        <strain evidence="3">Gri0909</strain>
    </source>
</reference>
<dbReference type="AlphaFoldDB" id="A0A437QYA6"/>
<accession>A0A437QYA6</accession>
<name>A0A437QYA6_9PROT</name>
<dbReference type="SUPFAM" id="SSF53850">
    <property type="entry name" value="Periplasmic binding protein-like II"/>
    <property type="match status" value="1"/>
</dbReference>
<dbReference type="InterPro" id="IPR006311">
    <property type="entry name" value="TAT_signal"/>
</dbReference>
<dbReference type="CDD" id="cd01008">
    <property type="entry name" value="PBP2_NrtA_SsuA_CpmA_like"/>
    <property type="match status" value="1"/>
</dbReference>
<keyword evidence="3" id="KW-1185">Reference proteome</keyword>
<proteinExistence type="predicted"/>
<evidence type="ECO:0000259" key="1">
    <source>
        <dbReference type="Pfam" id="PF09084"/>
    </source>
</evidence>
<organism evidence="2 3">
    <name type="scientific">Hwanghaeella grinnelliae</name>
    <dbReference type="NCBI Taxonomy" id="2500179"/>
    <lineage>
        <taxon>Bacteria</taxon>
        <taxon>Pseudomonadati</taxon>
        <taxon>Pseudomonadota</taxon>
        <taxon>Alphaproteobacteria</taxon>
        <taxon>Rhodospirillales</taxon>
        <taxon>Rhodospirillaceae</taxon>
        <taxon>Hwanghaeella</taxon>
    </lineage>
</organism>
<evidence type="ECO:0000313" key="3">
    <source>
        <dbReference type="Proteomes" id="UP000287447"/>
    </source>
</evidence>
<dbReference type="NCBIfam" id="TIGR01409">
    <property type="entry name" value="TAT_signal_seq"/>
    <property type="match status" value="1"/>
</dbReference>
<feature type="domain" description="SsuA/THI5-like" evidence="1">
    <location>
        <begin position="54"/>
        <end position="249"/>
    </location>
</feature>